<organism evidence="2 3">
    <name type="scientific">Candidatus Methanobinarius endosymbioticus</name>
    <dbReference type="NCBI Taxonomy" id="2006182"/>
    <lineage>
        <taxon>Archaea</taxon>
        <taxon>Methanobacteriati</taxon>
        <taxon>Methanobacteriota</taxon>
        <taxon>Methanomada group</taxon>
        <taxon>Methanobacteria</taxon>
        <taxon>Methanobacteriales</taxon>
        <taxon>Methanobacteriaceae</taxon>
        <taxon>Candidatus Methanobinarius</taxon>
    </lineage>
</organism>
<comment type="caution">
    <text evidence="2">The sequence shown here is derived from an EMBL/GenBank/DDBJ whole genome shotgun (WGS) entry which is preliminary data.</text>
</comment>
<dbReference type="Pfam" id="PF14024">
    <property type="entry name" value="DUF4240"/>
    <property type="match status" value="1"/>
</dbReference>
<evidence type="ECO:0000259" key="1">
    <source>
        <dbReference type="Pfam" id="PF14024"/>
    </source>
</evidence>
<dbReference type="Proteomes" id="UP000253099">
    <property type="component" value="Unassembled WGS sequence"/>
</dbReference>
<gene>
    <name evidence="2" type="ORF">ALNOE001_12450</name>
</gene>
<protein>
    <recommendedName>
        <fullName evidence="1">DUF4240 domain-containing protein</fullName>
    </recommendedName>
</protein>
<reference evidence="2 3" key="1">
    <citation type="submission" date="2018-06" db="EMBL/GenBank/DDBJ databases">
        <title>Genomic insight into two independent archaeal endosymbiosis events.</title>
        <authorList>
            <person name="Lind A.E."/>
            <person name="Lewis W.H."/>
            <person name="Spang A."/>
            <person name="Guy L."/>
            <person name="Embley M.T."/>
            <person name="Ettema T.J.G."/>
        </authorList>
    </citation>
    <scope>NUCLEOTIDE SEQUENCE [LARGE SCALE GENOMIC DNA]</scope>
    <source>
        <strain evidence="2">NOE</strain>
    </source>
</reference>
<proteinExistence type="predicted"/>
<dbReference type="AlphaFoldDB" id="A0A366M9S4"/>
<sequence>MMDKNKFWELIQTSYKEADWVTDKEMGLLINKLAEYSQEEILKFGKIYEIYANESYKSKLWAAACVMNKGCSDDCFDYFRGWLISRGKEPYLNALLDPDSIVDLDIPYEDDYYENEAMLSVALEAFNKKIGTDDINVYFERIKEFELDSEETFDIVDEIAFGEDIDAKWDDDDEESLRKIVPKLYEQFW</sequence>
<dbReference type="InterPro" id="IPR025334">
    <property type="entry name" value="DUF4240"/>
</dbReference>
<name>A0A366M9S4_9EURY</name>
<dbReference type="EMBL" id="NIZT01000030">
    <property type="protein sequence ID" value="RBQ22981.1"/>
    <property type="molecule type" value="Genomic_DNA"/>
</dbReference>
<keyword evidence="3" id="KW-1185">Reference proteome</keyword>
<evidence type="ECO:0000313" key="3">
    <source>
        <dbReference type="Proteomes" id="UP000253099"/>
    </source>
</evidence>
<feature type="domain" description="DUF4240" evidence="1">
    <location>
        <begin position="2"/>
        <end position="127"/>
    </location>
</feature>
<evidence type="ECO:0000313" key="2">
    <source>
        <dbReference type="EMBL" id="RBQ22981.1"/>
    </source>
</evidence>
<accession>A0A366M9S4</accession>